<dbReference type="Pfam" id="PF07719">
    <property type="entry name" value="TPR_2"/>
    <property type="match status" value="1"/>
</dbReference>
<evidence type="ECO:0000256" key="3">
    <source>
        <dbReference type="PROSITE-ProRule" id="PRU00339"/>
    </source>
</evidence>
<dbReference type="Proteomes" id="UP000275663">
    <property type="component" value="Chromosome"/>
</dbReference>
<evidence type="ECO:0000256" key="2">
    <source>
        <dbReference type="ARBA" id="ARBA00022803"/>
    </source>
</evidence>
<feature type="chain" id="PRO_5018745454" evidence="4">
    <location>
        <begin position="23"/>
        <end position="326"/>
    </location>
</feature>
<protein>
    <submittedName>
        <fullName evidence="5">Tetratricopeptide repeat protein</fullName>
    </submittedName>
</protein>
<accession>A0A3Q9BPK7</accession>
<dbReference type="RefSeq" id="WP_126127006.1">
    <property type="nucleotide sequence ID" value="NZ_CP034464.1"/>
</dbReference>
<dbReference type="PANTHER" id="PTHR12558:SF13">
    <property type="entry name" value="CELL DIVISION CYCLE PROTEIN 27 HOMOLOG"/>
    <property type="match status" value="1"/>
</dbReference>
<organism evidence="5 6">
    <name type="scientific">Undibacterium parvum</name>
    <dbReference type="NCBI Taxonomy" id="401471"/>
    <lineage>
        <taxon>Bacteria</taxon>
        <taxon>Pseudomonadati</taxon>
        <taxon>Pseudomonadota</taxon>
        <taxon>Betaproteobacteria</taxon>
        <taxon>Burkholderiales</taxon>
        <taxon>Oxalobacteraceae</taxon>
        <taxon>Undibacterium</taxon>
    </lineage>
</organism>
<feature type="repeat" description="TPR" evidence="3">
    <location>
        <begin position="276"/>
        <end position="309"/>
    </location>
</feature>
<keyword evidence="4" id="KW-0732">Signal</keyword>
<proteinExistence type="predicted"/>
<dbReference type="Pfam" id="PF13181">
    <property type="entry name" value="TPR_8"/>
    <property type="match status" value="1"/>
</dbReference>
<dbReference type="PROSITE" id="PS50005">
    <property type="entry name" value="TPR"/>
    <property type="match status" value="1"/>
</dbReference>
<dbReference type="InterPro" id="IPR019734">
    <property type="entry name" value="TPR_rpt"/>
</dbReference>
<keyword evidence="2 3" id="KW-0802">TPR repeat</keyword>
<gene>
    <name evidence="5" type="ORF">EJN92_06180</name>
</gene>
<dbReference type="EMBL" id="CP034464">
    <property type="protein sequence ID" value="AZP11621.1"/>
    <property type="molecule type" value="Genomic_DNA"/>
</dbReference>
<dbReference type="SMART" id="SM00028">
    <property type="entry name" value="TPR"/>
    <property type="match status" value="3"/>
</dbReference>
<sequence length="326" mass="35592">MIYPSKISIALLSLTLCHAASAHEYSAQLRAKKYAEVEQAVAAKLAVDATNLDALVAKTQLIILEGKESRLDEASKIAETCISAHPQSSDCHQALGNVLGTKAITAGIMSAMSYAGKIRDSFQKAIELDAQNYKARASLLQFYLQAPSFVGGGKGKAQTLIKETNQLNPTAGMLMQANFDLSDEKNAQAEALALKANTAGSDVFLDMQRDVLVSLGHSYVQEKKFADSERVFRDLSLRFPHQAVGSYGMGKSLQEQGKLKEAISYLEKSISIENSAYAYYRIGQCWQASKDNAKAILAYEKALSIKPELRKKIKTDVEEQLKSLKA</sequence>
<dbReference type="Gene3D" id="1.25.40.10">
    <property type="entry name" value="Tetratricopeptide repeat domain"/>
    <property type="match status" value="2"/>
</dbReference>
<dbReference type="SUPFAM" id="SSF48452">
    <property type="entry name" value="TPR-like"/>
    <property type="match status" value="1"/>
</dbReference>
<evidence type="ECO:0000256" key="4">
    <source>
        <dbReference type="SAM" id="SignalP"/>
    </source>
</evidence>
<evidence type="ECO:0000256" key="1">
    <source>
        <dbReference type="ARBA" id="ARBA00022737"/>
    </source>
</evidence>
<dbReference type="AlphaFoldDB" id="A0A3Q9BPK7"/>
<dbReference type="KEGG" id="upv:EJN92_06180"/>
<name>A0A3Q9BPK7_9BURK</name>
<dbReference type="PANTHER" id="PTHR12558">
    <property type="entry name" value="CELL DIVISION CYCLE 16,23,27"/>
    <property type="match status" value="1"/>
</dbReference>
<dbReference type="InterPro" id="IPR011990">
    <property type="entry name" value="TPR-like_helical_dom_sf"/>
</dbReference>
<evidence type="ECO:0000313" key="6">
    <source>
        <dbReference type="Proteomes" id="UP000275663"/>
    </source>
</evidence>
<reference evidence="5 6" key="1">
    <citation type="journal article" date="2011" name="Int. J. Syst. Evol. Microbiol.">
        <title>Description of Undibacterium oligocarboniphilum sp. nov., isolated from purified water, and Undibacterium pigrum strain CCUG 49012 as the type strain of Undibacterium parvum sp. nov., and emended descriptions of the genus Undibacterium and the species Undibacterium pigrum.</title>
        <authorList>
            <person name="Eder W."/>
            <person name="Wanner G."/>
            <person name="Ludwig W."/>
            <person name="Busse H.J."/>
            <person name="Ziemke-Kageler F."/>
            <person name="Lang E."/>
        </authorList>
    </citation>
    <scope>NUCLEOTIDE SEQUENCE [LARGE SCALE GENOMIC DNA]</scope>
    <source>
        <strain evidence="5 6">DSM 23061</strain>
    </source>
</reference>
<keyword evidence="6" id="KW-1185">Reference proteome</keyword>
<keyword evidence="1" id="KW-0677">Repeat</keyword>
<evidence type="ECO:0000313" key="5">
    <source>
        <dbReference type="EMBL" id="AZP11621.1"/>
    </source>
</evidence>
<dbReference type="InterPro" id="IPR013105">
    <property type="entry name" value="TPR_2"/>
</dbReference>
<dbReference type="OrthoDB" id="192575at2"/>
<feature type="signal peptide" evidence="4">
    <location>
        <begin position="1"/>
        <end position="22"/>
    </location>
</feature>